<organism evidence="2">
    <name type="scientific">Arundo donax</name>
    <name type="common">Giant reed</name>
    <name type="synonym">Donax arundinaceus</name>
    <dbReference type="NCBI Taxonomy" id="35708"/>
    <lineage>
        <taxon>Eukaryota</taxon>
        <taxon>Viridiplantae</taxon>
        <taxon>Streptophyta</taxon>
        <taxon>Embryophyta</taxon>
        <taxon>Tracheophyta</taxon>
        <taxon>Spermatophyta</taxon>
        <taxon>Magnoliopsida</taxon>
        <taxon>Liliopsida</taxon>
        <taxon>Poales</taxon>
        <taxon>Poaceae</taxon>
        <taxon>PACMAD clade</taxon>
        <taxon>Arundinoideae</taxon>
        <taxon>Arundineae</taxon>
        <taxon>Arundo</taxon>
    </lineage>
</organism>
<evidence type="ECO:0000256" key="1">
    <source>
        <dbReference type="SAM" id="Phobius"/>
    </source>
</evidence>
<dbReference type="AlphaFoldDB" id="A0A0A9BDB0"/>
<reference evidence="2" key="1">
    <citation type="submission" date="2014-09" db="EMBL/GenBank/DDBJ databases">
        <authorList>
            <person name="Magalhaes I.L.F."/>
            <person name="Oliveira U."/>
            <person name="Santos F.R."/>
            <person name="Vidigal T.H.D.A."/>
            <person name="Brescovit A.D."/>
            <person name="Santos A.J."/>
        </authorList>
    </citation>
    <scope>NUCLEOTIDE SEQUENCE</scope>
    <source>
        <tissue evidence="2">Shoot tissue taken approximately 20 cm above the soil surface</tissue>
    </source>
</reference>
<keyword evidence="1" id="KW-0472">Membrane</keyword>
<sequence length="37" mass="4566">MRVPTYAYIKLLFNNIVHVYGDLNLINYYWLMWKEGN</sequence>
<keyword evidence="1" id="KW-1133">Transmembrane helix</keyword>
<name>A0A0A9BDB0_ARUDO</name>
<protein>
    <submittedName>
        <fullName evidence="2">Uncharacterized protein</fullName>
    </submittedName>
</protein>
<feature type="transmembrane region" description="Helical" evidence="1">
    <location>
        <begin position="12"/>
        <end position="31"/>
    </location>
</feature>
<reference evidence="2" key="2">
    <citation type="journal article" date="2015" name="Data Brief">
        <title>Shoot transcriptome of the giant reed, Arundo donax.</title>
        <authorList>
            <person name="Barrero R.A."/>
            <person name="Guerrero F.D."/>
            <person name="Moolhuijzen P."/>
            <person name="Goolsby J.A."/>
            <person name="Tidwell J."/>
            <person name="Bellgard S.E."/>
            <person name="Bellgard M.I."/>
        </authorList>
    </citation>
    <scope>NUCLEOTIDE SEQUENCE</scope>
    <source>
        <tissue evidence="2">Shoot tissue taken approximately 20 cm above the soil surface</tissue>
    </source>
</reference>
<dbReference type="EMBL" id="GBRH01236559">
    <property type="protein sequence ID" value="JAD61336.1"/>
    <property type="molecule type" value="Transcribed_RNA"/>
</dbReference>
<evidence type="ECO:0000313" key="2">
    <source>
        <dbReference type="EMBL" id="JAD61336.1"/>
    </source>
</evidence>
<keyword evidence="1" id="KW-0812">Transmembrane</keyword>
<proteinExistence type="predicted"/>
<accession>A0A0A9BDB0</accession>